<dbReference type="AlphaFoldDB" id="A0A7X3FWV3"/>
<dbReference type="InterPro" id="IPR052026">
    <property type="entry name" value="ExeA_AAA_ATPase_DNA-bind"/>
</dbReference>
<name>A0A7X3FWV3_9BURK</name>
<dbReference type="InterPro" id="IPR027417">
    <property type="entry name" value="P-loop_NTPase"/>
</dbReference>
<dbReference type="InterPro" id="IPR003593">
    <property type="entry name" value="AAA+_ATPase"/>
</dbReference>
<dbReference type="PANTHER" id="PTHR35894">
    <property type="entry name" value="GENERAL SECRETION PATHWAY PROTEIN A-RELATED"/>
    <property type="match status" value="1"/>
</dbReference>
<dbReference type="PANTHER" id="PTHR35894:SF1">
    <property type="entry name" value="PHOSPHORIBULOKINASE _ URIDINE KINASE FAMILY"/>
    <property type="match status" value="1"/>
</dbReference>
<feature type="compositionally biased region" description="Low complexity" evidence="1">
    <location>
        <begin position="275"/>
        <end position="288"/>
    </location>
</feature>
<evidence type="ECO:0000259" key="2">
    <source>
        <dbReference type="SMART" id="SM00382"/>
    </source>
</evidence>
<dbReference type="InterPro" id="IPR049945">
    <property type="entry name" value="AAA_22"/>
</dbReference>
<dbReference type="Proteomes" id="UP000443353">
    <property type="component" value="Unassembled WGS sequence"/>
</dbReference>
<gene>
    <name evidence="3" type="ORF">GPY61_02910</name>
</gene>
<dbReference type="EMBL" id="WSES01000001">
    <property type="protein sequence ID" value="MVW58874.1"/>
    <property type="molecule type" value="Genomic_DNA"/>
</dbReference>
<evidence type="ECO:0000313" key="3">
    <source>
        <dbReference type="EMBL" id="MVW58874.1"/>
    </source>
</evidence>
<dbReference type="GO" id="GO:0016887">
    <property type="term" value="F:ATP hydrolysis activity"/>
    <property type="evidence" value="ECO:0007669"/>
    <property type="project" value="InterPro"/>
</dbReference>
<dbReference type="NCBIfam" id="TIGR03015">
    <property type="entry name" value="pepcterm_ATPase"/>
    <property type="match status" value="1"/>
</dbReference>
<dbReference type="SUPFAM" id="SSF52540">
    <property type="entry name" value="P-loop containing nucleoside triphosphate hydrolases"/>
    <property type="match status" value="1"/>
</dbReference>
<sequence length="361" mass="40141">MYESFYGLSAKPFQLRPDPHFFFGSKGHKRAMAYLEYGLSQGEGFIVITGEVGAGKTTLVRNLFNRLPSDQIVAAHIVNTHLDPDDTLRMVVSAFGLPYEGASKTDLLTRLEKFLCDVDHQGKRALLVIDEAQNLSARTVEELRMLSNFQTDDKSLLQTFLLGQPEFRATLHSPGMQQLRQRVIASYHLGPMDAQETRAYVEHRLTTVGWKSDPAFDDGAHDAIYAYSGGIPRKVNTLMDRVLLMGFLEEMHAFGEQDINTVVKDISEEFQVPDPAGAPAVGTPAPDTLPGHLSDDDGDADYKTGLRTIDQRIGERRVSSVEVLDERMMRLEKSIVSVLSILKKIVATPHGAVTHPMDNQE</sequence>
<dbReference type="SMART" id="SM00382">
    <property type="entry name" value="AAA"/>
    <property type="match status" value="1"/>
</dbReference>
<comment type="caution">
    <text evidence="3">The sequence shown here is derived from an EMBL/GenBank/DDBJ whole genome shotgun (WGS) entry which is preliminary data.</text>
</comment>
<keyword evidence="4" id="KW-1185">Reference proteome</keyword>
<dbReference type="Gene3D" id="3.40.50.300">
    <property type="entry name" value="P-loop containing nucleotide triphosphate hydrolases"/>
    <property type="match status" value="1"/>
</dbReference>
<evidence type="ECO:0000256" key="1">
    <source>
        <dbReference type="SAM" id="MobiDB-lite"/>
    </source>
</evidence>
<feature type="region of interest" description="Disordered" evidence="1">
    <location>
        <begin position="275"/>
        <end position="299"/>
    </location>
</feature>
<dbReference type="InterPro" id="IPR017466">
    <property type="entry name" value="XrtA-assoc_ATPase-like"/>
</dbReference>
<accession>A0A7X3FWV3</accession>
<protein>
    <submittedName>
        <fullName evidence="3">AAA family ATPase</fullName>
    </submittedName>
</protein>
<organism evidence="3 4">
    <name type="scientific">Massilia cellulosiltytica</name>
    <dbReference type="NCBI Taxonomy" id="2683234"/>
    <lineage>
        <taxon>Bacteria</taxon>
        <taxon>Pseudomonadati</taxon>
        <taxon>Pseudomonadota</taxon>
        <taxon>Betaproteobacteria</taxon>
        <taxon>Burkholderiales</taxon>
        <taxon>Oxalobacteraceae</taxon>
        <taxon>Telluria group</taxon>
        <taxon>Massilia</taxon>
    </lineage>
</organism>
<dbReference type="Pfam" id="PF13401">
    <property type="entry name" value="AAA_22"/>
    <property type="match status" value="1"/>
</dbReference>
<proteinExistence type="predicted"/>
<reference evidence="3 4" key="1">
    <citation type="submission" date="2019-12" db="EMBL/GenBank/DDBJ databases">
        <authorList>
            <person name="Li C."/>
            <person name="Zhao J."/>
        </authorList>
    </citation>
    <scope>NUCLEOTIDE SEQUENCE [LARGE SCALE GENOMIC DNA]</scope>
    <source>
        <strain evidence="3 4">NEAU-DD11</strain>
    </source>
</reference>
<evidence type="ECO:0000313" key="4">
    <source>
        <dbReference type="Proteomes" id="UP000443353"/>
    </source>
</evidence>
<dbReference type="RefSeq" id="WP_056134210.1">
    <property type="nucleotide sequence ID" value="NZ_WSES01000001.1"/>
</dbReference>
<feature type="domain" description="AAA+ ATPase" evidence="2">
    <location>
        <begin position="42"/>
        <end position="205"/>
    </location>
</feature>